<dbReference type="EMBL" id="BAABME010001809">
    <property type="protein sequence ID" value="GAA0151569.1"/>
    <property type="molecule type" value="Genomic_DNA"/>
</dbReference>
<evidence type="ECO:0008006" key="3">
    <source>
        <dbReference type="Google" id="ProtNLM"/>
    </source>
</evidence>
<dbReference type="PANTHER" id="PTHR11439">
    <property type="entry name" value="GAG-POL-RELATED RETROTRANSPOSON"/>
    <property type="match status" value="1"/>
</dbReference>
<dbReference type="PANTHER" id="PTHR11439:SF496">
    <property type="entry name" value="RNA-DIRECTED DNA POLYMERASE"/>
    <property type="match status" value="1"/>
</dbReference>
<keyword evidence="2" id="KW-1185">Reference proteome</keyword>
<gene>
    <name evidence="1" type="ORF">LIER_10265</name>
</gene>
<organism evidence="1 2">
    <name type="scientific">Lithospermum erythrorhizon</name>
    <name type="common">Purple gromwell</name>
    <name type="synonym">Lithospermum officinale var. erythrorhizon</name>
    <dbReference type="NCBI Taxonomy" id="34254"/>
    <lineage>
        <taxon>Eukaryota</taxon>
        <taxon>Viridiplantae</taxon>
        <taxon>Streptophyta</taxon>
        <taxon>Embryophyta</taxon>
        <taxon>Tracheophyta</taxon>
        <taxon>Spermatophyta</taxon>
        <taxon>Magnoliopsida</taxon>
        <taxon>eudicotyledons</taxon>
        <taxon>Gunneridae</taxon>
        <taxon>Pentapetalae</taxon>
        <taxon>asterids</taxon>
        <taxon>lamiids</taxon>
        <taxon>Boraginales</taxon>
        <taxon>Boraginaceae</taxon>
        <taxon>Boraginoideae</taxon>
        <taxon>Lithospermeae</taxon>
        <taxon>Lithospermum</taxon>
    </lineage>
</organism>
<proteinExistence type="predicted"/>
<evidence type="ECO:0000313" key="1">
    <source>
        <dbReference type="EMBL" id="GAA0151569.1"/>
    </source>
</evidence>
<dbReference type="Proteomes" id="UP001454036">
    <property type="component" value="Unassembled WGS sequence"/>
</dbReference>
<reference evidence="1 2" key="1">
    <citation type="submission" date="2024-01" db="EMBL/GenBank/DDBJ databases">
        <title>The complete chloroplast genome sequence of Lithospermum erythrorhizon: insights into the phylogenetic relationship among Boraginaceae species and the maternal lineages of purple gromwells.</title>
        <authorList>
            <person name="Okada T."/>
            <person name="Watanabe K."/>
        </authorList>
    </citation>
    <scope>NUCLEOTIDE SEQUENCE [LARGE SCALE GENOMIC DNA]</scope>
</reference>
<accession>A0AAV3PIT2</accession>
<evidence type="ECO:0000313" key="2">
    <source>
        <dbReference type="Proteomes" id="UP001454036"/>
    </source>
</evidence>
<dbReference type="AlphaFoldDB" id="A0AAV3PIT2"/>
<comment type="caution">
    <text evidence="1">The sequence shown here is derived from an EMBL/GenBank/DDBJ whole genome shotgun (WGS) entry which is preliminary data.</text>
</comment>
<sequence>MDNSKKGNHPMRHGITLSRCDCPTNNDEEKRMSDVTRASAIGSIMYAILSTRPDISYALSVTSHYQSCPSENQWTLVKVILKYLRRAKDMFLVYGGDNGLLVEDYTDARSKPIETIFDLNPSTSLKDMLEWS</sequence>
<protein>
    <recommendedName>
        <fullName evidence="3">Retrotransposon protein</fullName>
    </recommendedName>
</protein>
<name>A0AAV3PIT2_LITER</name>